<feature type="transmembrane region" description="Helical" evidence="2">
    <location>
        <begin position="206"/>
        <end position="223"/>
    </location>
</feature>
<keyword evidence="4" id="KW-0808">Transferase</keyword>
<dbReference type="GO" id="GO:0016020">
    <property type="term" value="C:membrane"/>
    <property type="evidence" value="ECO:0007669"/>
    <property type="project" value="TreeGrafter"/>
</dbReference>
<evidence type="ECO:0000256" key="2">
    <source>
        <dbReference type="SAM" id="Phobius"/>
    </source>
</evidence>
<feature type="transmembrane region" description="Helical" evidence="2">
    <location>
        <begin position="34"/>
        <end position="57"/>
    </location>
</feature>
<dbReference type="Proteomes" id="UP000070422">
    <property type="component" value="Unassembled WGS sequence"/>
</dbReference>
<dbReference type="PANTHER" id="PTHR23028">
    <property type="entry name" value="ACETYLTRANSFERASE"/>
    <property type="match status" value="1"/>
</dbReference>
<feature type="transmembrane region" description="Helical" evidence="2">
    <location>
        <begin position="78"/>
        <end position="96"/>
    </location>
</feature>
<evidence type="ECO:0000313" key="5">
    <source>
        <dbReference type="Proteomes" id="UP000070422"/>
    </source>
</evidence>
<feature type="transmembrane region" description="Helical" evidence="2">
    <location>
        <begin position="140"/>
        <end position="160"/>
    </location>
</feature>
<dbReference type="EMBL" id="LSCQ01000055">
    <property type="protein sequence ID" value="KXB35821.1"/>
    <property type="molecule type" value="Genomic_DNA"/>
</dbReference>
<evidence type="ECO:0000259" key="3">
    <source>
        <dbReference type="Pfam" id="PF01757"/>
    </source>
</evidence>
<feature type="transmembrane region" description="Helical" evidence="2">
    <location>
        <begin position="260"/>
        <end position="278"/>
    </location>
</feature>
<feature type="transmembrane region" description="Helical" evidence="2">
    <location>
        <begin position="235"/>
        <end position="254"/>
    </location>
</feature>
<sequence>MDKRRNYFPQLDGVRFLCLLAIILYHYFPNQLSGGFLAVDLFLILSGFLLANQLTVYEEGTISFGRLISHFFKRLGKLLKPLLLFLVVSLISLALFRRDLLTNVRSSVLSSLFFGNNWEQIWQGKSYFSNFLNPSIYTHLWYLGVYAQSVLLFYGVYAFVKKRTNQTQVLRMILIGISLLSAILMAVYFQAGQDPTRVYYGTDTRLFSFFLGAFGGIGIPKSWRRFRSRFSWTKNLDFFLVGIEIILFLAMKFLTDASPLAYYGGMFLWDLFALWFILGLTIRPSFISKLFSFSPLVWLGQRTYPMYLWYYPIYILCSESASENSWIGKHIFLQILFILVLGIGSQRLLQGPTFEVPIFFRKKGEPLHFKTSMKRMCQSTAPLRQRFVFWLCMGSVVLATGILFLAPTSDLAQESDRLMKQKAQQLNVQNKKELVNNKEEVEKYKNELTADQSRLLEHFSDEEFLQANGKAFTFLGDSLTIDVASGVTALFPQSNVCAKVGLQVWQAPSLLEEFKGKESIHEDLVVALGSNGTFTEKQMKHLLEMTQAKKVYFVTTHINRPWREKVNGDLKKMCDESQGKYRLIDWSSYYQSHATADWLAPDKFHFVEPGIQAWIDFVGHALLEDKVNNS</sequence>
<dbReference type="PANTHER" id="PTHR23028:SF53">
    <property type="entry name" value="ACYL_TRANSF_3 DOMAIN-CONTAINING PROTEIN"/>
    <property type="match status" value="1"/>
</dbReference>
<keyword evidence="1" id="KW-0175">Coiled coil</keyword>
<feature type="domain" description="Acyltransferase 3" evidence="3">
    <location>
        <begin position="10"/>
        <end position="341"/>
    </location>
</feature>
<evidence type="ECO:0000256" key="1">
    <source>
        <dbReference type="SAM" id="Coils"/>
    </source>
</evidence>
<evidence type="ECO:0000313" key="4">
    <source>
        <dbReference type="EMBL" id="KXB35821.1"/>
    </source>
</evidence>
<keyword evidence="2" id="KW-0472">Membrane</keyword>
<dbReference type="Pfam" id="PF01757">
    <property type="entry name" value="Acyl_transf_3"/>
    <property type="match status" value="1"/>
</dbReference>
<keyword evidence="2" id="KW-0812">Transmembrane</keyword>
<dbReference type="GO" id="GO:0016747">
    <property type="term" value="F:acyltransferase activity, transferring groups other than amino-acyl groups"/>
    <property type="evidence" value="ECO:0007669"/>
    <property type="project" value="InterPro"/>
</dbReference>
<keyword evidence="4" id="KW-0012">Acyltransferase</keyword>
<comment type="caution">
    <text evidence="4">The sequence shown here is derived from an EMBL/GenBank/DDBJ whole genome shotgun (WGS) entry which is preliminary data.</text>
</comment>
<dbReference type="RefSeq" id="WP_060936961.1">
    <property type="nucleotide sequence ID" value="NZ_JASOZP010000007.1"/>
</dbReference>
<organism evidence="4 5">
    <name type="scientific">Aerococcus christensenii</name>
    <dbReference type="NCBI Taxonomy" id="87541"/>
    <lineage>
        <taxon>Bacteria</taxon>
        <taxon>Bacillati</taxon>
        <taxon>Bacillota</taxon>
        <taxon>Bacilli</taxon>
        <taxon>Lactobacillales</taxon>
        <taxon>Aerococcaceae</taxon>
        <taxon>Aerococcus</taxon>
    </lineage>
</organism>
<feature type="transmembrane region" description="Helical" evidence="2">
    <location>
        <begin position="172"/>
        <end position="191"/>
    </location>
</feature>
<feature type="coiled-coil region" evidence="1">
    <location>
        <begin position="427"/>
        <end position="454"/>
    </location>
</feature>
<proteinExistence type="predicted"/>
<feature type="transmembrane region" description="Helical" evidence="2">
    <location>
        <begin position="12"/>
        <end position="28"/>
    </location>
</feature>
<dbReference type="InterPro" id="IPR050879">
    <property type="entry name" value="Acyltransferase_3"/>
</dbReference>
<name>A0A133XXZ3_9LACT</name>
<dbReference type="OrthoDB" id="9796461at2"/>
<reference evidence="4 5" key="1">
    <citation type="submission" date="2016-01" db="EMBL/GenBank/DDBJ databases">
        <authorList>
            <person name="Oliw E.H."/>
        </authorList>
    </citation>
    <scope>NUCLEOTIDE SEQUENCE [LARGE SCALE GENOMIC DNA]</scope>
    <source>
        <strain evidence="4 5">KA00635</strain>
    </source>
</reference>
<dbReference type="SUPFAM" id="SSF52266">
    <property type="entry name" value="SGNH hydrolase"/>
    <property type="match status" value="1"/>
</dbReference>
<accession>A0A133XXZ3</accession>
<dbReference type="InterPro" id="IPR002656">
    <property type="entry name" value="Acyl_transf_3_dom"/>
</dbReference>
<keyword evidence="2" id="KW-1133">Transmembrane helix</keyword>
<protein>
    <submittedName>
        <fullName evidence="4">Acyltransferase</fullName>
    </submittedName>
</protein>
<gene>
    <name evidence="4" type="ORF">HMPREF3187_01158</name>
</gene>
<dbReference type="PATRIC" id="fig|87541.4.peg.1146"/>
<feature type="transmembrane region" description="Helical" evidence="2">
    <location>
        <begin position="387"/>
        <end position="406"/>
    </location>
</feature>
<dbReference type="GO" id="GO:0009103">
    <property type="term" value="P:lipopolysaccharide biosynthetic process"/>
    <property type="evidence" value="ECO:0007669"/>
    <property type="project" value="TreeGrafter"/>
</dbReference>
<dbReference type="STRING" id="87541.AWM71_04640"/>
<dbReference type="AlphaFoldDB" id="A0A133XXZ3"/>